<dbReference type="InterPro" id="IPR036457">
    <property type="entry name" value="PPM-type-like_dom_sf"/>
</dbReference>
<dbReference type="SUPFAM" id="SSF81606">
    <property type="entry name" value="PP2C-like"/>
    <property type="match status" value="1"/>
</dbReference>
<name>A0A1H7NQK1_STRJI</name>
<gene>
    <name evidence="4" type="ORF">SAMN05414137_10721</name>
</gene>
<dbReference type="InterPro" id="IPR052016">
    <property type="entry name" value="Bact_Sigma-Reg"/>
</dbReference>
<dbReference type="PANTHER" id="PTHR43156">
    <property type="entry name" value="STAGE II SPORULATION PROTEIN E-RELATED"/>
    <property type="match status" value="1"/>
</dbReference>
<dbReference type="PANTHER" id="PTHR43156:SF2">
    <property type="entry name" value="STAGE II SPORULATION PROTEIN E"/>
    <property type="match status" value="1"/>
</dbReference>
<dbReference type="RefSeq" id="WP_143094347.1">
    <property type="nucleotide sequence ID" value="NZ_BBPN01000008.1"/>
</dbReference>
<feature type="domain" description="PPM-type phosphatase" evidence="3">
    <location>
        <begin position="299"/>
        <end position="516"/>
    </location>
</feature>
<protein>
    <submittedName>
        <fullName evidence="4">Serine phosphatase RsbU, regulator of sigma subunit</fullName>
    </submittedName>
</protein>
<evidence type="ECO:0000259" key="3">
    <source>
        <dbReference type="SMART" id="SM00331"/>
    </source>
</evidence>
<reference evidence="5" key="1">
    <citation type="submission" date="2016-10" db="EMBL/GenBank/DDBJ databases">
        <authorList>
            <person name="Varghese N."/>
        </authorList>
    </citation>
    <scope>NUCLEOTIDE SEQUENCE [LARGE SCALE GENOMIC DNA]</scope>
    <source>
        <strain evidence="5">DSM 45096 / BCRC 16803 / CGMCC 4.1857 / CIP 109030 / JCM 12277 / KCTC 19219 / NBRC 100920 / 33214</strain>
    </source>
</reference>
<dbReference type="Proteomes" id="UP000183015">
    <property type="component" value="Unassembled WGS sequence"/>
</dbReference>
<dbReference type="Gene3D" id="3.60.40.10">
    <property type="entry name" value="PPM-type phosphatase domain"/>
    <property type="match status" value="1"/>
</dbReference>
<dbReference type="InterPro" id="IPR001932">
    <property type="entry name" value="PPM-type_phosphatase-like_dom"/>
</dbReference>
<dbReference type="SMART" id="SM00331">
    <property type="entry name" value="PP2C_SIG"/>
    <property type="match status" value="1"/>
</dbReference>
<organism evidence="4 5">
    <name type="scientific">Streptacidiphilus jiangxiensis</name>
    <dbReference type="NCBI Taxonomy" id="235985"/>
    <lineage>
        <taxon>Bacteria</taxon>
        <taxon>Bacillati</taxon>
        <taxon>Actinomycetota</taxon>
        <taxon>Actinomycetes</taxon>
        <taxon>Kitasatosporales</taxon>
        <taxon>Streptomycetaceae</taxon>
        <taxon>Streptacidiphilus</taxon>
    </lineage>
</organism>
<dbReference type="OrthoDB" id="108143at2"/>
<accession>A0A1H7NQK1</accession>
<evidence type="ECO:0000313" key="5">
    <source>
        <dbReference type="Proteomes" id="UP000183015"/>
    </source>
</evidence>
<evidence type="ECO:0000256" key="1">
    <source>
        <dbReference type="ARBA" id="ARBA00022801"/>
    </source>
</evidence>
<evidence type="ECO:0000313" key="4">
    <source>
        <dbReference type="EMBL" id="SEL25549.1"/>
    </source>
</evidence>
<keyword evidence="2" id="KW-0472">Membrane</keyword>
<dbReference type="STRING" id="235985.SAMN05414137_10721"/>
<dbReference type="AlphaFoldDB" id="A0A1H7NQK1"/>
<keyword evidence="2" id="KW-0812">Transmembrane</keyword>
<dbReference type="eggNOG" id="COG2208">
    <property type="taxonomic scope" value="Bacteria"/>
</dbReference>
<dbReference type="EMBL" id="FOAZ01000007">
    <property type="protein sequence ID" value="SEL25549.1"/>
    <property type="molecule type" value="Genomic_DNA"/>
</dbReference>
<keyword evidence="2" id="KW-1133">Transmembrane helix</keyword>
<dbReference type="Pfam" id="PF07228">
    <property type="entry name" value="SpoIIE"/>
    <property type="match status" value="1"/>
</dbReference>
<keyword evidence="5" id="KW-1185">Reference proteome</keyword>
<feature type="transmembrane region" description="Helical" evidence="2">
    <location>
        <begin position="195"/>
        <end position="217"/>
    </location>
</feature>
<evidence type="ECO:0000256" key="2">
    <source>
        <dbReference type="SAM" id="Phobius"/>
    </source>
</evidence>
<proteinExistence type="predicted"/>
<dbReference type="GO" id="GO:0016791">
    <property type="term" value="F:phosphatase activity"/>
    <property type="evidence" value="ECO:0007669"/>
    <property type="project" value="TreeGrafter"/>
</dbReference>
<sequence>MRLGRRRSGARRRYRSAVAFAVVAAALVAGAVAYGAYRLDQRHSAAMHRLAGPWRIAGTSLAQVRTAADDARVVCLFGDGRGGQPPADILQRLKEGLAGLDRSTSDSGTLSQAAGTLGMDAARWIGATQPGTGFDAVRMCGDQSPPTTSTSSTGAGADPVTYAVVRADAARVDDLLQQQVTADGHLAQRSAAASLLYIVGFCVGLLVLAALGAVLFARRVVLPVAVVAEQLTRAGGPLAAQDPRAPRGWIARLTHAAERARATLEHTQRDARRGNEALTQVGPVVQGLHDVLTACGHPGTGVTIATDLVAAEGLIAGDYLGALAAPDGSTALFLGDVSGHGVAAGLLAVQLKSVVGTALRAGLGPASATRAALHAIAYQEERFTTLVVAVVDPAADTLTYVNAGHEEPFLRRSDGTVDRLEPTGPLIHPALDLDRDAWTVRTVPFGPGELLVLCTDGLVEARDAAGREVGDARVAEALTALRPPVPEAAVTALRTMADGFAIDWQRDDITVVAAARTDKPPRPPGDR</sequence>
<keyword evidence="1" id="KW-0378">Hydrolase</keyword>